<sequence length="79" mass="9023">MDSSFATTTDELDKLALPVWLARLIGYAHLTTVKEVGDKATGHIVVKRYRYKRCAKKVAKFAQLKGISKEALAHWWYQV</sequence>
<proteinExistence type="predicted"/>
<evidence type="ECO:0000313" key="1">
    <source>
        <dbReference type="EMBL" id="OBX81122.1"/>
    </source>
</evidence>
<keyword evidence="2" id="KW-1185">Reference proteome</keyword>
<protein>
    <submittedName>
        <fullName evidence="1">Uncharacterized protein</fullName>
    </submittedName>
</protein>
<evidence type="ECO:0000313" key="2">
    <source>
        <dbReference type="Proteomes" id="UP000092616"/>
    </source>
</evidence>
<gene>
    <name evidence="1" type="ORF">A9306_06705</name>
</gene>
<comment type="caution">
    <text evidence="1">The sequence shown here is derived from an EMBL/GenBank/DDBJ whole genome shotgun (WGS) entry which is preliminary data.</text>
</comment>
<dbReference type="InterPro" id="IPR013396">
    <property type="entry name" value="CRISPR-assoc_prot_Csy4"/>
</dbReference>
<dbReference type="GO" id="GO:0043571">
    <property type="term" value="P:maintenance of CRISPR repeat elements"/>
    <property type="evidence" value="ECO:0007669"/>
    <property type="project" value="InterPro"/>
</dbReference>
<dbReference type="EMBL" id="LZNA01000028">
    <property type="protein sequence ID" value="OBX81122.1"/>
    <property type="molecule type" value="Genomic_DNA"/>
</dbReference>
<dbReference type="RefSeq" id="WP_067336319.1">
    <property type="nucleotide sequence ID" value="NZ_LZNA01000028.1"/>
</dbReference>
<dbReference type="Pfam" id="PF09618">
    <property type="entry name" value="Cas_Csy4"/>
    <property type="match status" value="1"/>
</dbReference>
<reference evidence="1 2" key="1">
    <citation type="submission" date="2016-06" db="EMBL/GenBank/DDBJ databases">
        <title>Draft genome of Moraxella atlantae CCUG 59586.</title>
        <authorList>
            <person name="Salva-Serra F."/>
            <person name="Engstrom-Jakobsson H."/>
            <person name="Thorell K."/>
            <person name="Gonzales-Siles L."/>
            <person name="Karlsson R."/>
            <person name="Boulund F."/>
            <person name="Engstrand L."/>
            <person name="Kristiansson E."/>
            <person name="Moore E."/>
        </authorList>
    </citation>
    <scope>NUCLEOTIDE SEQUENCE [LARGE SCALE GENOMIC DNA]</scope>
    <source>
        <strain evidence="1 2">CCUG 59586</strain>
    </source>
</reference>
<dbReference type="GO" id="GO:0004519">
    <property type="term" value="F:endonuclease activity"/>
    <property type="evidence" value="ECO:0007669"/>
    <property type="project" value="InterPro"/>
</dbReference>
<organism evidence="1 2">
    <name type="scientific">Faucicola atlantae</name>
    <dbReference type="NCBI Taxonomy" id="34059"/>
    <lineage>
        <taxon>Bacteria</taxon>
        <taxon>Pseudomonadati</taxon>
        <taxon>Pseudomonadota</taxon>
        <taxon>Gammaproteobacteria</taxon>
        <taxon>Moraxellales</taxon>
        <taxon>Moraxellaceae</taxon>
        <taxon>Faucicola</taxon>
    </lineage>
</organism>
<name>A0A1B8QGK8_9GAMM</name>
<dbReference type="Proteomes" id="UP000092616">
    <property type="component" value="Unassembled WGS sequence"/>
</dbReference>
<accession>A0A1B8QGK8</accession>
<dbReference type="Gene3D" id="3.30.70.2540">
    <property type="entry name" value="CRISPR-associated endoribonuclease Cas6/Csy4"/>
    <property type="match status" value="1"/>
</dbReference>
<dbReference type="InterPro" id="IPR042564">
    <property type="entry name" value="CRISPR-Cas6/Csy4_sf"/>
</dbReference>
<dbReference type="AlphaFoldDB" id="A0A1B8QGK8"/>